<dbReference type="KEGG" id="dpx:DAPPUDRAFT_109816"/>
<gene>
    <name evidence="1" type="ORF">DAPPUDRAFT_109816</name>
</gene>
<evidence type="ECO:0000313" key="2">
    <source>
        <dbReference type="Proteomes" id="UP000000305"/>
    </source>
</evidence>
<proteinExistence type="predicted"/>
<sequence length="398" mass="45817">MPVCDCNKAKTRGILDVNRPYYCQPNKAATQHHRRFDTNYTLVTKQKPTTTWKGWFCKQWIKSKKIVGSFWIASYDTTYNQETHLVTPLECWEMVNNRKCGENAMQSGATSLSFTSSPVGEGKWYATREYHVLNCLAEEITLRQDTQEGPIESPFGMLNATQADRQFNHNHNTIVWGELKQTDAGTTPLLHGMAYVELTQTDEKNNISRLIDNKRQIKITFFNNPDASETKHPIFPVEGMPKTFLLFPSDTNKILFRIYSYRIILPCKNSNNTKSALCRTLLKENEWKESHEHRIRNQGQEILTAQQWVFEQINVNLDITENFPDTTLDEMETYRLEQRRAVTTTINSPIFGGLLKVNQGQGNIVWDLINWGLLQTGEDKNKKCVTYHGLGNPNLGNV</sequence>
<organism evidence="1 2">
    <name type="scientific">Daphnia pulex</name>
    <name type="common">Water flea</name>
    <dbReference type="NCBI Taxonomy" id="6669"/>
    <lineage>
        <taxon>Eukaryota</taxon>
        <taxon>Metazoa</taxon>
        <taxon>Ecdysozoa</taxon>
        <taxon>Arthropoda</taxon>
        <taxon>Crustacea</taxon>
        <taxon>Branchiopoda</taxon>
        <taxon>Diplostraca</taxon>
        <taxon>Cladocera</taxon>
        <taxon>Anomopoda</taxon>
        <taxon>Daphniidae</taxon>
        <taxon>Daphnia</taxon>
    </lineage>
</organism>
<protein>
    <submittedName>
        <fullName evidence="1">Uncharacterized protein</fullName>
    </submittedName>
</protein>
<dbReference type="PhylomeDB" id="E9H4A6"/>
<dbReference type="HOGENOM" id="CLU_693108_0_0_1"/>
<keyword evidence="2" id="KW-1185">Reference proteome</keyword>
<dbReference type="InParanoid" id="E9H4A6"/>
<dbReference type="AlphaFoldDB" id="E9H4A6"/>
<accession>E9H4A6</accession>
<dbReference type="OrthoDB" id="6389315at2759"/>
<name>E9H4A6_DAPPU</name>
<evidence type="ECO:0000313" key="1">
    <source>
        <dbReference type="EMBL" id="EFX73347.1"/>
    </source>
</evidence>
<dbReference type="Proteomes" id="UP000000305">
    <property type="component" value="Unassembled WGS sequence"/>
</dbReference>
<reference evidence="1 2" key="1">
    <citation type="journal article" date="2011" name="Science">
        <title>The ecoresponsive genome of Daphnia pulex.</title>
        <authorList>
            <person name="Colbourne J.K."/>
            <person name="Pfrender M.E."/>
            <person name="Gilbert D."/>
            <person name="Thomas W.K."/>
            <person name="Tucker A."/>
            <person name="Oakley T.H."/>
            <person name="Tokishita S."/>
            <person name="Aerts A."/>
            <person name="Arnold G.J."/>
            <person name="Basu M.K."/>
            <person name="Bauer D.J."/>
            <person name="Caceres C.E."/>
            <person name="Carmel L."/>
            <person name="Casola C."/>
            <person name="Choi J.H."/>
            <person name="Detter J.C."/>
            <person name="Dong Q."/>
            <person name="Dusheyko S."/>
            <person name="Eads B.D."/>
            <person name="Frohlich T."/>
            <person name="Geiler-Samerotte K.A."/>
            <person name="Gerlach D."/>
            <person name="Hatcher P."/>
            <person name="Jogdeo S."/>
            <person name="Krijgsveld J."/>
            <person name="Kriventseva E.V."/>
            <person name="Kultz D."/>
            <person name="Laforsch C."/>
            <person name="Lindquist E."/>
            <person name="Lopez J."/>
            <person name="Manak J.R."/>
            <person name="Muller J."/>
            <person name="Pangilinan J."/>
            <person name="Patwardhan R.P."/>
            <person name="Pitluck S."/>
            <person name="Pritham E.J."/>
            <person name="Rechtsteiner A."/>
            <person name="Rho M."/>
            <person name="Rogozin I.B."/>
            <person name="Sakarya O."/>
            <person name="Salamov A."/>
            <person name="Schaack S."/>
            <person name="Shapiro H."/>
            <person name="Shiga Y."/>
            <person name="Skalitzky C."/>
            <person name="Smith Z."/>
            <person name="Souvorov A."/>
            <person name="Sung W."/>
            <person name="Tang Z."/>
            <person name="Tsuchiya D."/>
            <person name="Tu H."/>
            <person name="Vos H."/>
            <person name="Wang M."/>
            <person name="Wolf Y.I."/>
            <person name="Yamagata H."/>
            <person name="Yamada T."/>
            <person name="Ye Y."/>
            <person name="Shaw J.R."/>
            <person name="Andrews J."/>
            <person name="Crease T.J."/>
            <person name="Tang H."/>
            <person name="Lucas S.M."/>
            <person name="Robertson H.M."/>
            <person name="Bork P."/>
            <person name="Koonin E.V."/>
            <person name="Zdobnov E.M."/>
            <person name="Grigoriev I.V."/>
            <person name="Lynch M."/>
            <person name="Boore J.L."/>
        </authorList>
    </citation>
    <scope>NUCLEOTIDE SEQUENCE [LARGE SCALE GENOMIC DNA]</scope>
</reference>
<dbReference type="EMBL" id="GL732591">
    <property type="protein sequence ID" value="EFX73347.1"/>
    <property type="molecule type" value="Genomic_DNA"/>
</dbReference>